<accession>A0A316GDN9</accession>
<keyword evidence="4" id="KW-1185">Reference proteome</keyword>
<dbReference type="Gene3D" id="3.30.10.10">
    <property type="entry name" value="Trypsin Inhibitor V, subunit A"/>
    <property type="match status" value="1"/>
</dbReference>
<name>A0A316GDN9_9RHOB</name>
<dbReference type="PROSITE" id="PS51257">
    <property type="entry name" value="PROKAR_LIPOPROTEIN"/>
    <property type="match status" value="1"/>
</dbReference>
<feature type="chain" id="PRO_5016251506" description="Peptidase inhibitor I78 family protein" evidence="2">
    <location>
        <begin position="20"/>
        <end position="120"/>
    </location>
</feature>
<dbReference type="EMBL" id="QGGV01000001">
    <property type="protein sequence ID" value="PWK58345.1"/>
    <property type="molecule type" value="Genomic_DNA"/>
</dbReference>
<feature type="signal peptide" evidence="2">
    <location>
        <begin position="1"/>
        <end position="19"/>
    </location>
</feature>
<dbReference type="Proteomes" id="UP000245390">
    <property type="component" value="Unassembled WGS sequence"/>
</dbReference>
<dbReference type="OrthoDB" id="8724542at2"/>
<reference evidence="3 4" key="1">
    <citation type="submission" date="2018-05" db="EMBL/GenBank/DDBJ databases">
        <title>Genomic Encyclopedia of Type Strains, Phase IV (KMG-IV): sequencing the most valuable type-strain genomes for metagenomic binning, comparative biology and taxonomic classification.</title>
        <authorList>
            <person name="Goeker M."/>
        </authorList>
    </citation>
    <scope>NUCLEOTIDE SEQUENCE [LARGE SCALE GENOMIC DNA]</scope>
    <source>
        <strain evidence="3 4">DSM 103371</strain>
    </source>
</reference>
<evidence type="ECO:0000256" key="2">
    <source>
        <dbReference type="SAM" id="SignalP"/>
    </source>
</evidence>
<evidence type="ECO:0000256" key="1">
    <source>
        <dbReference type="SAM" id="MobiDB-lite"/>
    </source>
</evidence>
<keyword evidence="2" id="KW-0732">Signal</keyword>
<dbReference type="KEGG" id="salo:EF888_02230"/>
<dbReference type="RefSeq" id="WP_109757253.1">
    <property type="nucleotide sequence ID" value="NZ_CP034588.1"/>
</dbReference>
<feature type="region of interest" description="Disordered" evidence="1">
    <location>
        <begin position="29"/>
        <end position="48"/>
    </location>
</feature>
<dbReference type="AlphaFoldDB" id="A0A316GDN9"/>
<evidence type="ECO:0000313" key="3">
    <source>
        <dbReference type="EMBL" id="PWK58345.1"/>
    </source>
</evidence>
<gene>
    <name evidence="3" type="ORF">C8D95_101151</name>
</gene>
<protein>
    <recommendedName>
        <fullName evidence="5">Peptidase inhibitor I78 family protein</fullName>
    </recommendedName>
</protein>
<sequence>MTRHAVTGLFFALLLTACAGTPAYDNGPGDDGGFSSGGGNLPGAGGGANDPLGSLGGVELCDAPEYRPYVGQPVAATTFPTGPKFRVYSDTDVVTQEYLPDRTNVVFGARSGTILRVFCG</sequence>
<organism evidence="3 4">
    <name type="scientific">Silicimonas algicola</name>
    <dbReference type="NCBI Taxonomy" id="1826607"/>
    <lineage>
        <taxon>Bacteria</taxon>
        <taxon>Pseudomonadati</taxon>
        <taxon>Pseudomonadota</taxon>
        <taxon>Alphaproteobacteria</taxon>
        <taxon>Rhodobacterales</taxon>
        <taxon>Paracoccaceae</taxon>
    </lineage>
</organism>
<evidence type="ECO:0000313" key="4">
    <source>
        <dbReference type="Proteomes" id="UP000245390"/>
    </source>
</evidence>
<comment type="caution">
    <text evidence="3">The sequence shown here is derived from an EMBL/GenBank/DDBJ whole genome shotgun (WGS) entry which is preliminary data.</text>
</comment>
<evidence type="ECO:0008006" key="5">
    <source>
        <dbReference type="Google" id="ProtNLM"/>
    </source>
</evidence>
<proteinExistence type="predicted"/>